<accession>A0A9W6TSG4</accession>
<evidence type="ECO:0000313" key="2">
    <source>
        <dbReference type="Proteomes" id="UP001165121"/>
    </source>
</evidence>
<comment type="caution">
    <text evidence="1">The sequence shown here is derived from an EMBL/GenBank/DDBJ whole genome shotgun (WGS) entry which is preliminary data.</text>
</comment>
<dbReference type="AlphaFoldDB" id="A0A9W6TSG4"/>
<keyword evidence="2" id="KW-1185">Reference proteome</keyword>
<name>A0A9W6TSG4_9STRA</name>
<dbReference type="SUPFAM" id="SSF53098">
    <property type="entry name" value="Ribonuclease H-like"/>
    <property type="match status" value="1"/>
</dbReference>
<reference evidence="1" key="1">
    <citation type="submission" date="2023-04" db="EMBL/GenBank/DDBJ databases">
        <title>Phytophthora fragariaefolia NBRC 109709.</title>
        <authorList>
            <person name="Ichikawa N."/>
            <person name="Sato H."/>
            <person name="Tonouchi N."/>
        </authorList>
    </citation>
    <scope>NUCLEOTIDE SEQUENCE</scope>
    <source>
        <strain evidence="1">NBRC 109709</strain>
    </source>
</reference>
<dbReference type="InterPro" id="IPR050951">
    <property type="entry name" value="Retrovirus_Pol_polyprotein"/>
</dbReference>
<dbReference type="InterPro" id="IPR036397">
    <property type="entry name" value="RNaseH_sf"/>
</dbReference>
<organism evidence="1 2">
    <name type="scientific">Phytophthora fragariaefolia</name>
    <dbReference type="NCBI Taxonomy" id="1490495"/>
    <lineage>
        <taxon>Eukaryota</taxon>
        <taxon>Sar</taxon>
        <taxon>Stramenopiles</taxon>
        <taxon>Oomycota</taxon>
        <taxon>Peronosporomycetes</taxon>
        <taxon>Peronosporales</taxon>
        <taxon>Peronosporaceae</taxon>
        <taxon>Phytophthora</taxon>
    </lineage>
</organism>
<dbReference type="EMBL" id="BSXT01000127">
    <property type="protein sequence ID" value="GMF18349.1"/>
    <property type="molecule type" value="Genomic_DNA"/>
</dbReference>
<evidence type="ECO:0000313" key="1">
    <source>
        <dbReference type="EMBL" id="GMF18349.1"/>
    </source>
</evidence>
<gene>
    <name evidence="1" type="ORF">Pfra01_000157400</name>
</gene>
<dbReference type="Gene3D" id="3.30.420.10">
    <property type="entry name" value="Ribonuclease H-like superfamily/Ribonuclease H"/>
    <property type="match status" value="1"/>
</dbReference>
<dbReference type="PANTHER" id="PTHR37984">
    <property type="entry name" value="PROTEIN CBG26694"/>
    <property type="match status" value="1"/>
</dbReference>
<proteinExistence type="predicted"/>
<dbReference type="OrthoDB" id="3227343at2759"/>
<dbReference type="Proteomes" id="UP001165121">
    <property type="component" value="Unassembled WGS sequence"/>
</dbReference>
<sequence>MIVVHLAQGDGQTERMNRTLEEYLRFFVGPLQDGRDIHMANAEFVINSTVNSSTKLPPFEADLGYVPLSPLQLAAEQLVHAPKGRPGAAFHDRQASILMRCREALAEAQERMRDVYDRNREVQVFDVGEQVYLSTKHLDPKHLDPKHSGKPNSAKFGPRWIGSYMVLRKIHNHTYELNNQAGNKLHPVFNRITETVQGDYATFLPW</sequence>
<dbReference type="InterPro" id="IPR012337">
    <property type="entry name" value="RNaseH-like_sf"/>
</dbReference>
<protein>
    <submittedName>
        <fullName evidence="1">Unnamed protein product</fullName>
    </submittedName>
</protein>
<dbReference type="GO" id="GO:0003676">
    <property type="term" value="F:nucleic acid binding"/>
    <property type="evidence" value="ECO:0007669"/>
    <property type="project" value="InterPro"/>
</dbReference>
<dbReference type="PANTHER" id="PTHR37984:SF15">
    <property type="entry name" value="INTEGRASE CATALYTIC DOMAIN-CONTAINING PROTEIN"/>
    <property type="match status" value="1"/>
</dbReference>